<evidence type="ECO:0000313" key="2">
    <source>
        <dbReference type="EMBL" id="SFV50351.1"/>
    </source>
</evidence>
<feature type="transmembrane region" description="Helical" evidence="1">
    <location>
        <begin position="116"/>
        <end position="137"/>
    </location>
</feature>
<keyword evidence="1" id="KW-1133">Transmembrane helix</keyword>
<evidence type="ECO:0008006" key="3">
    <source>
        <dbReference type="Google" id="ProtNLM"/>
    </source>
</evidence>
<organism evidence="2">
    <name type="scientific">hydrothermal vent metagenome</name>
    <dbReference type="NCBI Taxonomy" id="652676"/>
    <lineage>
        <taxon>unclassified sequences</taxon>
        <taxon>metagenomes</taxon>
        <taxon>ecological metagenomes</taxon>
    </lineage>
</organism>
<protein>
    <recommendedName>
        <fullName evidence="3">Membrane-bound metal-dependent hydrolase</fullName>
    </recommendedName>
</protein>
<accession>A0A1W1B9R9</accession>
<proteinExistence type="predicted"/>
<dbReference type="Pfam" id="PF04307">
    <property type="entry name" value="YdjM"/>
    <property type="match status" value="1"/>
</dbReference>
<name>A0A1W1B9R9_9ZZZZ</name>
<feature type="transmembrane region" description="Helical" evidence="1">
    <location>
        <begin position="57"/>
        <end position="75"/>
    </location>
</feature>
<feature type="transmembrane region" description="Helical" evidence="1">
    <location>
        <begin position="143"/>
        <end position="163"/>
    </location>
</feature>
<feature type="transmembrane region" description="Helical" evidence="1">
    <location>
        <begin position="195"/>
        <end position="214"/>
    </location>
</feature>
<dbReference type="EMBL" id="FPHE01000003">
    <property type="protein sequence ID" value="SFV50351.1"/>
    <property type="molecule type" value="Genomic_DNA"/>
</dbReference>
<sequence length="241" mass="26813">MANFNTHFMVGAGASAIASASILSMEVVTPTEAVMAFALGTFGSLMPDIDSDNSTSLGIGFTVISLLFTILSVFLKSSTYSIVEILIMSGVIFWAIRFGMIGVFRKVSRHRGMFHSIPVAFIWGTITAILMHLFLGLDALLSWVYGIMIIWGYLVHLILDEIYSVDLRNKRVKKSSGTALKFFKLKTSTDKIQNLLIYLSLFFLISIAPDSSLVQEALFSSDAFKNFMDVLLPYDGKWFFH</sequence>
<keyword evidence="1" id="KW-0472">Membrane</keyword>
<evidence type="ECO:0000256" key="1">
    <source>
        <dbReference type="SAM" id="Phobius"/>
    </source>
</evidence>
<feature type="transmembrane region" description="Helical" evidence="1">
    <location>
        <begin position="81"/>
        <end position="104"/>
    </location>
</feature>
<keyword evidence="1" id="KW-0812">Transmembrane</keyword>
<dbReference type="InterPro" id="IPR007404">
    <property type="entry name" value="YdjM-like"/>
</dbReference>
<gene>
    <name evidence="2" type="ORF">MNB_SV-12-1826</name>
</gene>
<reference evidence="2" key="1">
    <citation type="submission" date="2016-10" db="EMBL/GenBank/DDBJ databases">
        <authorList>
            <person name="de Groot N.N."/>
        </authorList>
    </citation>
    <scope>NUCLEOTIDE SEQUENCE</scope>
</reference>
<dbReference type="AlphaFoldDB" id="A0A1W1B9R9"/>